<feature type="compositionally biased region" description="Basic and acidic residues" evidence="1">
    <location>
        <begin position="38"/>
        <end position="47"/>
    </location>
</feature>
<gene>
    <name evidence="3" type="ORF">F2Q69_00036726</name>
    <name evidence="2" type="ORF">F2Q70_00031833</name>
</gene>
<feature type="compositionally biased region" description="Basic and acidic residues" evidence="1">
    <location>
        <begin position="1"/>
        <end position="13"/>
    </location>
</feature>
<dbReference type="AlphaFoldDB" id="A0A8S9SBZ1"/>
<dbReference type="EMBL" id="QGKY02002305">
    <property type="protein sequence ID" value="KAF2533631.1"/>
    <property type="molecule type" value="Genomic_DNA"/>
</dbReference>
<dbReference type="Proteomes" id="UP000712600">
    <property type="component" value="Unassembled WGS sequence"/>
</dbReference>
<accession>A0A8S9SBZ1</accession>
<comment type="caution">
    <text evidence="3">The sequence shown here is derived from an EMBL/GenBank/DDBJ whole genome shotgun (WGS) entry which is preliminary data.</text>
</comment>
<dbReference type="EMBL" id="QGKX02000004">
    <property type="protein sequence ID" value="KAF3598364.1"/>
    <property type="molecule type" value="Genomic_DNA"/>
</dbReference>
<proteinExistence type="predicted"/>
<feature type="region of interest" description="Disordered" evidence="1">
    <location>
        <begin position="1"/>
        <end position="53"/>
    </location>
</feature>
<reference evidence="3" key="1">
    <citation type="submission" date="2019-12" db="EMBL/GenBank/DDBJ databases">
        <title>Genome sequencing and annotation of Brassica cretica.</title>
        <authorList>
            <person name="Studholme D.J."/>
            <person name="Sarris P."/>
        </authorList>
    </citation>
    <scope>NUCLEOTIDE SEQUENCE</scope>
    <source>
        <strain evidence="3">PFS-109/04</strain>
        <tissue evidence="3">Leaf</tissue>
    </source>
</reference>
<evidence type="ECO:0000256" key="1">
    <source>
        <dbReference type="SAM" id="MobiDB-lite"/>
    </source>
</evidence>
<organism evidence="3 4">
    <name type="scientific">Brassica cretica</name>
    <name type="common">Mustard</name>
    <dbReference type="NCBI Taxonomy" id="69181"/>
    <lineage>
        <taxon>Eukaryota</taxon>
        <taxon>Viridiplantae</taxon>
        <taxon>Streptophyta</taxon>
        <taxon>Embryophyta</taxon>
        <taxon>Tracheophyta</taxon>
        <taxon>Spermatophyta</taxon>
        <taxon>Magnoliopsida</taxon>
        <taxon>eudicotyledons</taxon>
        <taxon>Gunneridae</taxon>
        <taxon>Pentapetalae</taxon>
        <taxon>rosids</taxon>
        <taxon>malvids</taxon>
        <taxon>Brassicales</taxon>
        <taxon>Brassicaceae</taxon>
        <taxon>Brassiceae</taxon>
        <taxon>Brassica</taxon>
    </lineage>
</organism>
<sequence>MNQRRTYESEEKLCVGGEAVESDEKPLNPTRSLSIRGEGVESEEKASNRRRTL</sequence>
<evidence type="ECO:0000313" key="2">
    <source>
        <dbReference type="EMBL" id="KAF2533631.1"/>
    </source>
</evidence>
<protein>
    <submittedName>
        <fullName evidence="3">Uncharacterized protein</fullName>
    </submittedName>
</protein>
<name>A0A8S9SBZ1_BRACR</name>
<reference evidence="2" key="2">
    <citation type="submission" date="2019-12" db="EMBL/GenBank/DDBJ databases">
        <title>Genome sequencing and annotation of Brassica cretica.</title>
        <authorList>
            <person name="Studholme D.J."/>
            <person name="Sarris P.F."/>
        </authorList>
    </citation>
    <scope>NUCLEOTIDE SEQUENCE</scope>
    <source>
        <strain evidence="2">PFS-102/07</strain>
        <tissue evidence="2">Leaf</tissue>
    </source>
</reference>
<evidence type="ECO:0000313" key="4">
    <source>
        <dbReference type="Proteomes" id="UP000712600"/>
    </source>
</evidence>
<evidence type="ECO:0000313" key="3">
    <source>
        <dbReference type="EMBL" id="KAF3598364.1"/>
    </source>
</evidence>